<dbReference type="PANTHER" id="PTHR22912:SF151">
    <property type="entry name" value="DIHYDROLIPOYL DEHYDROGENASE, MITOCHONDRIAL"/>
    <property type="match status" value="1"/>
</dbReference>
<evidence type="ECO:0000256" key="3">
    <source>
        <dbReference type="ARBA" id="ARBA00049187"/>
    </source>
</evidence>
<dbReference type="GO" id="GO:0045252">
    <property type="term" value="C:oxoglutarate dehydrogenase complex"/>
    <property type="evidence" value="ECO:0007669"/>
    <property type="project" value="TreeGrafter"/>
</dbReference>
<accession>A0A0C2N0W3</accession>
<dbReference type="PRINTS" id="PR00411">
    <property type="entry name" value="PNDRDTASEI"/>
</dbReference>
<dbReference type="InterPro" id="IPR023753">
    <property type="entry name" value="FAD/NAD-binding_dom"/>
</dbReference>
<dbReference type="AlphaFoldDB" id="A0A0C2N0W3"/>
<dbReference type="GO" id="GO:0050660">
    <property type="term" value="F:flavin adenine dinucleotide binding"/>
    <property type="evidence" value="ECO:0007669"/>
    <property type="project" value="TreeGrafter"/>
</dbReference>
<dbReference type="OrthoDB" id="5840384at2759"/>
<comment type="caution">
    <text evidence="5">The sequence shown here is derived from an EMBL/GenBank/DDBJ whole genome shotgun (WGS) entry which is preliminary data.</text>
</comment>
<dbReference type="SUPFAM" id="SSF51905">
    <property type="entry name" value="FAD/NAD(P)-binding domain"/>
    <property type="match status" value="1"/>
</dbReference>
<name>A0A0C2N0W3_THEKT</name>
<evidence type="ECO:0000256" key="1">
    <source>
        <dbReference type="ARBA" id="ARBA00007532"/>
    </source>
</evidence>
<keyword evidence="6" id="KW-1185">Reference proteome</keyword>
<protein>
    <recommendedName>
        <fullName evidence="2">dihydrolipoyl dehydrogenase</fullName>
        <ecNumber evidence="2">1.8.1.4</ecNumber>
    </recommendedName>
</protein>
<gene>
    <name evidence="5" type="ORF">RF11_09814</name>
</gene>
<proteinExistence type="inferred from homology"/>
<comment type="similarity">
    <text evidence="1">Belongs to the class-I pyridine nucleotide-disulfide oxidoreductase family.</text>
</comment>
<dbReference type="GO" id="GO:0006103">
    <property type="term" value="P:2-oxoglutarate metabolic process"/>
    <property type="evidence" value="ECO:0007669"/>
    <property type="project" value="TreeGrafter"/>
</dbReference>
<dbReference type="Pfam" id="PF07992">
    <property type="entry name" value="Pyr_redox_2"/>
    <property type="match status" value="1"/>
</dbReference>
<comment type="catalytic activity">
    <reaction evidence="3">
        <text>N(6)-[(R)-dihydrolipoyl]-L-lysyl-[protein] + NAD(+) = N(6)-[(R)-lipoyl]-L-lysyl-[protein] + NADH + H(+)</text>
        <dbReference type="Rhea" id="RHEA:15045"/>
        <dbReference type="Rhea" id="RHEA-COMP:10474"/>
        <dbReference type="Rhea" id="RHEA-COMP:10475"/>
        <dbReference type="ChEBI" id="CHEBI:15378"/>
        <dbReference type="ChEBI" id="CHEBI:57540"/>
        <dbReference type="ChEBI" id="CHEBI:57945"/>
        <dbReference type="ChEBI" id="CHEBI:83099"/>
        <dbReference type="ChEBI" id="CHEBI:83100"/>
        <dbReference type="EC" id="1.8.1.4"/>
    </reaction>
</comment>
<organism evidence="5 6">
    <name type="scientific">Thelohanellus kitauei</name>
    <name type="common">Myxosporean</name>
    <dbReference type="NCBI Taxonomy" id="669202"/>
    <lineage>
        <taxon>Eukaryota</taxon>
        <taxon>Metazoa</taxon>
        <taxon>Cnidaria</taxon>
        <taxon>Myxozoa</taxon>
        <taxon>Myxosporea</taxon>
        <taxon>Bivalvulida</taxon>
        <taxon>Platysporina</taxon>
        <taxon>Myxobolidae</taxon>
        <taxon>Thelohanellus</taxon>
    </lineage>
</organism>
<dbReference type="GO" id="GO:0004148">
    <property type="term" value="F:dihydrolipoyl dehydrogenase (NADH) activity"/>
    <property type="evidence" value="ECO:0007669"/>
    <property type="project" value="UniProtKB-EC"/>
</dbReference>
<dbReference type="Proteomes" id="UP000031668">
    <property type="component" value="Unassembled WGS sequence"/>
</dbReference>
<dbReference type="EMBL" id="JWZT01000923">
    <property type="protein sequence ID" value="KII73226.1"/>
    <property type="molecule type" value="Genomic_DNA"/>
</dbReference>
<feature type="domain" description="FAD/NAD(P)-binding" evidence="4">
    <location>
        <begin position="2"/>
        <end position="87"/>
    </location>
</feature>
<evidence type="ECO:0000313" key="5">
    <source>
        <dbReference type="EMBL" id="KII73226.1"/>
    </source>
</evidence>
<evidence type="ECO:0000313" key="6">
    <source>
        <dbReference type="Proteomes" id="UP000031668"/>
    </source>
</evidence>
<evidence type="ECO:0000256" key="2">
    <source>
        <dbReference type="ARBA" id="ARBA00012608"/>
    </source>
</evidence>
<dbReference type="GO" id="GO:0005739">
    <property type="term" value="C:mitochondrion"/>
    <property type="evidence" value="ECO:0007669"/>
    <property type="project" value="TreeGrafter"/>
</dbReference>
<dbReference type="PRINTS" id="PR00368">
    <property type="entry name" value="FADPNR"/>
</dbReference>
<dbReference type="PANTHER" id="PTHR22912">
    <property type="entry name" value="DISULFIDE OXIDOREDUCTASE"/>
    <property type="match status" value="1"/>
</dbReference>
<sequence length="118" mass="12653">MVAAKNILIATGSDIMPFPGITIDETTIVSSTGALELKSVPKNLTIIGGGVIGLELGSVWNRLGSKVTVIEFLNNIGGANIDSDISYLFSSTENLCRVSSKRRVSISYWDTKLLVIHK</sequence>
<evidence type="ECO:0000259" key="4">
    <source>
        <dbReference type="Pfam" id="PF07992"/>
    </source>
</evidence>
<dbReference type="Gene3D" id="3.50.50.60">
    <property type="entry name" value="FAD/NAD(P)-binding domain"/>
    <property type="match status" value="2"/>
</dbReference>
<dbReference type="EC" id="1.8.1.4" evidence="2"/>
<reference evidence="5 6" key="1">
    <citation type="journal article" date="2014" name="Genome Biol. Evol.">
        <title>The genome of the myxosporean Thelohanellus kitauei shows adaptations to nutrient acquisition within its fish host.</title>
        <authorList>
            <person name="Yang Y."/>
            <person name="Xiong J."/>
            <person name="Zhou Z."/>
            <person name="Huo F."/>
            <person name="Miao W."/>
            <person name="Ran C."/>
            <person name="Liu Y."/>
            <person name="Zhang J."/>
            <person name="Feng J."/>
            <person name="Wang M."/>
            <person name="Wang M."/>
            <person name="Wang L."/>
            <person name="Yao B."/>
        </authorList>
    </citation>
    <scope>NUCLEOTIDE SEQUENCE [LARGE SCALE GENOMIC DNA]</scope>
    <source>
        <strain evidence="5">Wuqing</strain>
    </source>
</reference>
<dbReference type="InterPro" id="IPR050151">
    <property type="entry name" value="Class-I_Pyr_Nuc-Dis_Oxidored"/>
</dbReference>
<dbReference type="InterPro" id="IPR036188">
    <property type="entry name" value="FAD/NAD-bd_sf"/>
</dbReference>